<dbReference type="PANTHER" id="PTHR44259:SF114">
    <property type="entry name" value="OS06G0707300 PROTEIN"/>
    <property type="match status" value="1"/>
</dbReference>
<organism evidence="2 3">
    <name type="scientific">Liquidambar formosana</name>
    <name type="common">Formosan gum</name>
    <dbReference type="NCBI Taxonomy" id="63359"/>
    <lineage>
        <taxon>Eukaryota</taxon>
        <taxon>Viridiplantae</taxon>
        <taxon>Streptophyta</taxon>
        <taxon>Embryophyta</taxon>
        <taxon>Tracheophyta</taxon>
        <taxon>Spermatophyta</taxon>
        <taxon>Magnoliopsida</taxon>
        <taxon>eudicotyledons</taxon>
        <taxon>Gunneridae</taxon>
        <taxon>Pentapetalae</taxon>
        <taxon>Saxifragales</taxon>
        <taxon>Altingiaceae</taxon>
        <taxon>Liquidambar</taxon>
    </lineage>
</organism>
<dbReference type="EMBL" id="JBBPBK010000006">
    <property type="protein sequence ID" value="KAK9284042.1"/>
    <property type="molecule type" value="Genomic_DNA"/>
</dbReference>
<evidence type="ECO:0000313" key="3">
    <source>
        <dbReference type="Proteomes" id="UP001415857"/>
    </source>
</evidence>
<dbReference type="PANTHER" id="PTHR44259">
    <property type="entry name" value="OS07G0183000 PROTEIN-RELATED"/>
    <property type="match status" value="1"/>
</dbReference>
<evidence type="ECO:0000259" key="1">
    <source>
        <dbReference type="Pfam" id="PF03478"/>
    </source>
</evidence>
<feature type="domain" description="KIB1-4 beta-propeller" evidence="1">
    <location>
        <begin position="6"/>
        <end position="212"/>
    </location>
</feature>
<reference evidence="2 3" key="1">
    <citation type="journal article" date="2024" name="Plant J.">
        <title>Genome sequences and population genomics reveal climatic adaptation and genomic divergence between two closely related sweetgum species.</title>
        <authorList>
            <person name="Xu W.Q."/>
            <person name="Ren C.Q."/>
            <person name="Zhang X.Y."/>
            <person name="Comes H.P."/>
            <person name="Liu X.H."/>
            <person name="Li Y.G."/>
            <person name="Kettle C.J."/>
            <person name="Jalonen R."/>
            <person name="Gaisberger H."/>
            <person name="Ma Y.Z."/>
            <person name="Qiu Y.X."/>
        </authorList>
    </citation>
    <scope>NUCLEOTIDE SEQUENCE [LARGE SCALE GENOMIC DNA]</scope>
    <source>
        <strain evidence="2">Hangzhou</strain>
    </source>
</reference>
<dbReference type="InterPro" id="IPR005174">
    <property type="entry name" value="KIB1-4_b-propeller"/>
</dbReference>
<proteinExistence type="predicted"/>
<dbReference type="InterPro" id="IPR050942">
    <property type="entry name" value="F-box_BR-signaling"/>
</dbReference>
<accession>A0AAP0RYV5</accession>
<comment type="caution">
    <text evidence="2">The sequence shown here is derived from an EMBL/GenBank/DDBJ whole genome shotgun (WGS) entry which is preliminary data.</text>
</comment>
<gene>
    <name evidence="2" type="ORF">L1049_012302</name>
</gene>
<dbReference type="AlphaFoldDB" id="A0AAP0RYV5"/>
<evidence type="ECO:0000313" key="2">
    <source>
        <dbReference type="EMBL" id="KAK9284042.1"/>
    </source>
</evidence>
<dbReference type="Pfam" id="PF03478">
    <property type="entry name" value="Beta-prop_KIB1-4"/>
    <property type="match status" value="1"/>
</dbReference>
<dbReference type="Proteomes" id="UP001415857">
    <property type="component" value="Unassembled WGS sequence"/>
</dbReference>
<keyword evidence="3" id="KW-1185">Reference proteome</keyword>
<name>A0AAP0RYV5_LIQFO</name>
<sequence>MSYEDNTTFLLNPFTGSEIQLPRKKIAVLSVSKFVLSSHTMEGDSTIMAIHGKRKKLAFYKPGDGTWTHIEEDNDDPYVDLMYHEGQFYALDEKRGVVVVCFGGPSPSTKVVKRQEGGSSRHYYKEPEKMYLVGSCGKLLLVKRKYKKTQTVGFEVFELDSSNQEWVKVSWLGDLALFVGDNYSASISSFNSLKCRGNCIYFADYFKNFPLVFHDFAAFDLDDTSIEHLHYGRGVLDIGTSFLQGEAVWVTPSLS</sequence>
<protein>
    <recommendedName>
        <fullName evidence="1">KIB1-4 beta-propeller domain-containing protein</fullName>
    </recommendedName>
</protein>